<evidence type="ECO:0000313" key="2">
    <source>
        <dbReference type="Proteomes" id="UP000218231"/>
    </source>
</evidence>
<sequence>MKQRIMNKRTIEFLVEPCVCRRLLPCPVLVPKERPSIAAAAAANTRFRPKLHRSSSANGRAFSTPAHRIGSSSMTVRPWAFNPASARSNSSYNRLVIQQKANRSSCQPNRCSATGLTLPFNRMHLSNPSDSAASASASASIPRSGVASQSIATRLFRPFSSISLQQLRVHPDGKSVLLLSVFTVMSARKNNLHFQKASHSSSQITNRL</sequence>
<accession>A0A2A2K4I9</accession>
<evidence type="ECO:0000313" key="1">
    <source>
        <dbReference type="EMBL" id="PAV68812.1"/>
    </source>
</evidence>
<reference evidence="1 2" key="1">
    <citation type="journal article" date="2017" name="Curr. Biol.">
        <title>Genome architecture and evolution of a unichromosomal asexual nematode.</title>
        <authorList>
            <person name="Fradin H."/>
            <person name="Zegar C."/>
            <person name="Gutwein M."/>
            <person name="Lucas J."/>
            <person name="Kovtun M."/>
            <person name="Corcoran D."/>
            <person name="Baugh L.R."/>
            <person name="Kiontke K."/>
            <person name="Gunsalus K."/>
            <person name="Fitch D.H."/>
            <person name="Piano F."/>
        </authorList>
    </citation>
    <scope>NUCLEOTIDE SEQUENCE [LARGE SCALE GENOMIC DNA]</scope>
    <source>
        <strain evidence="1">PF1309</strain>
    </source>
</reference>
<name>A0A2A2K4I9_9BILA</name>
<keyword evidence="2" id="KW-1185">Reference proteome</keyword>
<dbReference type="EMBL" id="LIAE01009682">
    <property type="protein sequence ID" value="PAV68812.1"/>
    <property type="molecule type" value="Genomic_DNA"/>
</dbReference>
<protein>
    <submittedName>
        <fullName evidence="1">Uncharacterized protein</fullName>
    </submittedName>
</protein>
<dbReference type="AlphaFoldDB" id="A0A2A2K4I9"/>
<gene>
    <name evidence="1" type="ORF">WR25_03537</name>
</gene>
<organism evidence="1 2">
    <name type="scientific">Diploscapter pachys</name>
    <dbReference type="NCBI Taxonomy" id="2018661"/>
    <lineage>
        <taxon>Eukaryota</taxon>
        <taxon>Metazoa</taxon>
        <taxon>Ecdysozoa</taxon>
        <taxon>Nematoda</taxon>
        <taxon>Chromadorea</taxon>
        <taxon>Rhabditida</taxon>
        <taxon>Rhabditina</taxon>
        <taxon>Rhabditomorpha</taxon>
        <taxon>Rhabditoidea</taxon>
        <taxon>Rhabditidae</taxon>
        <taxon>Diploscapter</taxon>
    </lineage>
</organism>
<comment type="caution">
    <text evidence="1">The sequence shown here is derived from an EMBL/GenBank/DDBJ whole genome shotgun (WGS) entry which is preliminary data.</text>
</comment>
<proteinExistence type="predicted"/>
<dbReference type="Proteomes" id="UP000218231">
    <property type="component" value="Unassembled WGS sequence"/>
</dbReference>